<dbReference type="Gene3D" id="3.40.50.1820">
    <property type="entry name" value="alpha/beta hydrolase"/>
    <property type="match status" value="1"/>
</dbReference>
<keyword evidence="1" id="KW-0378">Hydrolase</keyword>
<dbReference type="OrthoDB" id="9815425at2"/>
<dbReference type="InterPro" id="IPR029058">
    <property type="entry name" value="AB_hydrolase_fold"/>
</dbReference>
<dbReference type="PANTHER" id="PTHR48081:SF8">
    <property type="entry name" value="ALPHA_BETA HYDROLASE FOLD-3 DOMAIN-CONTAINING PROTEIN-RELATED"/>
    <property type="match status" value="1"/>
</dbReference>
<organism evidence="3 4">
    <name type="scientific">Enterococcus canintestini</name>
    <dbReference type="NCBI Taxonomy" id="317010"/>
    <lineage>
        <taxon>Bacteria</taxon>
        <taxon>Bacillati</taxon>
        <taxon>Bacillota</taxon>
        <taxon>Bacilli</taxon>
        <taxon>Lactobacillales</taxon>
        <taxon>Enterococcaceae</taxon>
        <taxon>Enterococcus</taxon>
    </lineage>
</organism>
<proteinExistence type="predicted"/>
<comment type="caution">
    <text evidence="3">The sequence shown here is derived from an EMBL/GenBank/DDBJ whole genome shotgun (WGS) entry which is preliminary data.</text>
</comment>
<accession>A0A1L8R8I0</accession>
<dbReference type="PANTHER" id="PTHR48081">
    <property type="entry name" value="AB HYDROLASE SUPERFAMILY PROTEIN C4A8.06C"/>
    <property type="match status" value="1"/>
</dbReference>
<feature type="domain" description="Alpha/beta hydrolase fold-3" evidence="2">
    <location>
        <begin position="86"/>
        <end position="292"/>
    </location>
</feature>
<evidence type="ECO:0000256" key="1">
    <source>
        <dbReference type="ARBA" id="ARBA00022801"/>
    </source>
</evidence>
<sequence>MKFKLSHLDKQLRVVGGLLQPITQVKSPKTFKKVQWLYKKLYAKKRPKSDDIFYREEWIKGNAGNKIRLCIYGPKNPTTTKPITGLLWLHGGGYANGLPEQETGTIEEFIHTSETIVIAPDYRLSIEAPFPAALEDAYASLLWMKNNAKTLGINENQLFIGGESAGGGLTCCLSAYAKDKGEVNIAYQIPLYPMLDDRMQTPSMQDNNGPLWNITSNKTAWKLYLGTAFKTDDVSVYAAPARLNTYAGLPPTYSFVGREEPFYDETKNYIEQLQKAGIKAQLDVYQGVFHAFDLVVPKAKISKKAHHNLMKNYKMATKTFYQSQN</sequence>
<dbReference type="GO" id="GO:0016787">
    <property type="term" value="F:hydrolase activity"/>
    <property type="evidence" value="ECO:0007669"/>
    <property type="project" value="UniProtKB-KW"/>
</dbReference>
<dbReference type="SUPFAM" id="SSF53474">
    <property type="entry name" value="alpha/beta-Hydrolases"/>
    <property type="match status" value="1"/>
</dbReference>
<evidence type="ECO:0000259" key="2">
    <source>
        <dbReference type="Pfam" id="PF07859"/>
    </source>
</evidence>
<dbReference type="STRING" id="317010.RU96_GL001544"/>
<dbReference type="EMBL" id="JXKG01000003">
    <property type="protein sequence ID" value="OJG16047.1"/>
    <property type="molecule type" value="Genomic_DNA"/>
</dbReference>
<dbReference type="RefSeq" id="WP_071864077.1">
    <property type="nucleotide sequence ID" value="NZ_JBHLVQ010000033.1"/>
</dbReference>
<dbReference type="InterPro" id="IPR013094">
    <property type="entry name" value="AB_hydrolase_3"/>
</dbReference>
<evidence type="ECO:0000313" key="3">
    <source>
        <dbReference type="EMBL" id="OJG16047.1"/>
    </source>
</evidence>
<dbReference type="Proteomes" id="UP000182835">
    <property type="component" value="Unassembled WGS sequence"/>
</dbReference>
<dbReference type="InterPro" id="IPR050300">
    <property type="entry name" value="GDXG_lipolytic_enzyme"/>
</dbReference>
<evidence type="ECO:0000313" key="4">
    <source>
        <dbReference type="Proteomes" id="UP000182835"/>
    </source>
</evidence>
<name>A0A1L8R8I0_9ENTE</name>
<dbReference type="AlphaFoldDB" id="A0A1L8R8I0"/>
<protein>
    <recommendedName>
        <fullName evidence="2">Alpha/beta hydrolase fold-3 domain-containing protein</fullName>
    </recommendedName>
</protein>
<dbReference type="Pfam" id="PF07859">
    <property type="entry name" value="Abhydrolase_3"/>
    <property type="match status" value="1"/>
</dbReference>
<reference evidence="3 4" key="1">
    <citation type="submission" date="2014-12" db="EMBL/GenBank/DDBJ databases">
        <title>Draft genome sequences of 29 type strains of Enterococci.</title>
        <authorList>
            <person name="Zhong Z."/>
            <person name="Sun Z."/>
            <person name="Liu W."/>
            <person name="Zhang W."/>
            <person name="Zhang H."/>
        </authorList>
    </citation>
    <scope>NUCLEOTIDE SEQUENCE [LARGE SCALE GENOMIC DNA]</scope>
    <source>
        <strain evidence="3 4">DSM 21207</strain>
    </source>
</reference>
<gene>
    <name evidence="3" type="ORF">RU96_GL001544</name>
</gene>